<dbReference type="CDD" id="cd06782">
    <property type="entry name" value="cpPDZ_CPP-like"/>
    <property type="match status" value="1"/>
</dbReference>
<comment type="similarity">
    <text evidence="1">Belongs to the peptidase S41A family.</text>
</comment>
<organism evidence="6 7">
    <name type="scientific">Ureibacillus thermophilus</name>
    <dbReference type="NCBI Taxonomy" id="367743"/>
    <lineage>
        <taxon>Bacteria</taxon>
        <taxon>Bacillati</taxon>
        <taxon>Bacillota</taxon>
        <taxon>Bacilli</taxon>
        <taxon>Bacillales</taxon>
        <taxon>Caryophanaceae</taxon>
        <taxon>Ureibacillus</taxon>
    </lineage>
</organism>
<gene>
    <name evidence="6" type="ORF">DKZ56_05320</name>
</gene>
<sequence length="477" mass="53178">MKKIYLYFLILFFFFIIPWDTQAASPLQEAKEMIRSEYVGEIKGNINSARTIDELIEMLDPYSAYFSNNEFQEFLDSVNMKQIGIGVVIQLHEEGLLVTNVIEKGSAAENGIEPGDIITKVDSISLKGKSLEEGQKLILGDENTRVTLEILKPNGEKVVKILTRKPFSIPVATSKLLYGNVGYIYLLSFSEDAADLIKNEYTKLKNQGATTFILDLQNNGGGYVDAAEEVIALFKDASYAYQVKMKENNTNYYLYYDNEDNKYTLTENGALLIGLPKYIQPIFDSNTKLLINRYSASASEMTAAALKDYNAAVLYGENTYGKGTMQGFYGLSDNGYLKLTIGEFLSPKGNSINKIGVKPNIETSSDPIYQAHYDAIKEQLANYKELKSLMNIPTTKTFKVTLNRKIGTVKDDDVDLVALGGNQIEVDLHAEGNELYITPKQPLTSGAEYMLIVHPTLKDSKGKSPINGIYLHITVEN</sequence>
<reference evidence="6 7" key="1">
    <citation type="submission" date="2019-02" db="EMBL/GenBank/DDBJ databases">
        <title>Ureibacillus thermophilus.</title>
        <authorList>
            <person name="Sunny J.S."/>
            <person name="Natarajan A."/>
            <person name="Saleena L.M."/>
        </authorList>
    </citation>
    <scope>NUCLEOTIDE SEQUENCE [LARGE SCALE GENOMIC DNA]</scope>
    <source>
        <strain evidence="6 7">LM102</strain>
    </source>
</reference>
<dbReference type="InterPro" id="IPR001478">
    <property type="entry name" value="PDZ"/>
</dbReference>
<proteinExistence type="inferred from homology"/>
<dbReference type="GO" id="GO:0007165">
    <property type="term" value="P:signal transduction"/>
    <property type="evidence" value="ECO:0007669"/>
    <property type="project" value="TreeGrafter"/>
</dbReference>
<dbReference type="InterPro" id="IPR005151">
    <property type="entry name" value="Tail-specific_protease"/>
</dbReference>
<dbReference type="InterPro" id="IPR004447">
    <property type="entry name" value="Peptidase_S41A"/>
</dbReference>
<accession>A0A4P6UUS8</accession>
<dbReference type="Gene3D" id="3.90.226.10">
    <property type="entry name" value="2-enoyl-CoA Hydratase, Chain A, domain 1"/>
    <property type="match status" value="1"/>
</dbReference>
<dbReference type="GO" id="GO:0008236">
    <property type="term" value="F:serine-type peptidase activity"/>
    <property type="evidence" value="ECO:0007669"/>
    <property type="project" value="UniProtKB-KW"/>
</dbReference>
<evidence type="ECO:0000313" key="7">
    <source>
        <dbReference type="Proteomes" id="UP000291151"/>
    </source>
</evidence>
<dbReference type="SUPFAM" id="SSF50156">
    <property type="entry name" value="PDZ domain-like"/>
    <property type="match status" value="1"/>
</dbReference>
<protein>
    <submittedName>
        <fullName evidence="6">PDZ domain-containing protein</fullName>
    </submittedName>
</protein>
<keyword evidence="3" id="KW-0378">Hydrolase</keyword>
<keyword evidence="4" id="KW-0720">Serine protease</keyword>
<feature type="domain" description="PDZ" evidence="5">
    <location>
        <begin position="85"/>
        <end position="138"/>
    </location>
</feature>
<evidence type="ECO:0000313" key="6">
    <source>
        <dbReference type="EMBL" id="QBK25322.1"/>
    </source>
</evidence>
<dbReference type="SMART" id="SM00245">
    <property type="entry name" value="TSPc"/>
    <property type="match status" value="1"/>
</dbReference>
<keyword evidence="2" id="KW-0645">Protease</keyword>
<dbReference type="Gene3D" id="2.30.42.10">
    <property type="match status" value="1"/>
</dbReference>
<dbReference type="Pfam" id="PF17820">
    <property type="entry name" value="PDZ_6"/>
    <property type="match status" value="1"/>
</dbReference>
<dbReference type="GO" id="GO:0006508">
    <property type="term" value="P:proteolysis"/>
    <property type="evidence" value="ECO:0007669"/>
    <property type="project" value="UniProtKB-KW"/>
</dbReference>
<dbReference type="InterPro" id="IPR036034">
    <property type="entry name" value="PDZ_sf"/>
</dbReference>
<evidence type="ECO:0000256" key="1">
    <source>
        <dbReference type="ARBA" id="ARBA00009179"/>
    </source>
</evidence>
<dbReference type="InterPro" id="IPR029045">
    <property type="entry name" value="ClpP/crotonase-like_dom_sf"/>
</dbReference>
<dbReference type="Proteomes" id="UP000291151">
    <property type="component" value="Chromosome"/>
</dbReference>
<dbReference type="SUPFAM" id="SSF52096">
    <property type="entry name" value="ClpP/crotonase"/>
    <property type="match status" value="1"/>
</dbReference>
<dbReference type="AlphaFoldDB" id="A0A4P6UUS8"/>
<dbReference type="CDD" id="cd07560">
    <property type="entry name" value="Peptidase_S41_CPP"/>
    <property type="match status" value="1"/>
</dbReference>
<dbReference type="Gene3D" id="3.30.750.44">
    <property type="match status" value="1"/>
</dbReference>
<dbReference type="KEGG" id="uth:DKZ56_05320"/>
<evidence type="ECO:0000256" key="4">
    <source>
        <dbReference type="ARBA" id="ARBA00022825"/>
    </source>
</evidence>
<keyword evidence="7" id="KW-1185">Reference proteome</keyword>
<dbReference type="GO" id="GO:0004175">
    <property type="term" value="F:endopeptidase activity"/>
    <property type="evidence" value="ECO:0007669"/>
    <property type="project" value="TreeGrafter"/>
</dbReference>
<evidence type="ECO:0000259" key="5">
    <source>
        <dbReference type="PROSITE" id="PS50106"/>
    </source>
</evidence>
<dbReference type="PANTHER" id="PTHR32060">
    <property type="entry name" value="TAIL-SPECIFIC PROTEASE"/>
    <property type="match status" value="1"/>
</dbReference>
<dbReference type="RefSeq" id="WP_208651710.1">
    <property type="nucleotide sequence ID" value="NZ_CP036528.1"/>
</dbReference>
<dbReference type="EMBL" id="CP036528">
    <property type="protein sequence ID" value="QBK25322.1"/>
    <property type="molecule type" value="Genomic_DNA"/>
</dbReference>
<dbReference type="SMART" id="SM00228">
    <property type="entry name" value="PDZ"/>
    <property type="match status" value="1"/>
</dbReference>
<dbReference type="Pfam" id="PF03572">
    <property type="entry name" value="Peptidase_S41"/>
    <property type="match status" value="1"/>
</dbReference>
<dbReference type="PROSITE" id="PS50106">
    <property type="entry name" value="PDZ"/>
    <property type="match status" value="1"/>
</dbReference>
<evidence type="ECO:0000256" key="2">
    <source>
        <dbReference type="ARBA" id="ARBA00022670"/>
    </source>
</evidence>
<evidence type="ECO:0000256" key="3">
    <source>
        <dbReference type="ARBA" id="ARBA00022801"/>
    </source>
</evidence>
<name>A0A4P6UUS8_9BACL</name>
<dbReference type="PANTHER" id="PTHR32060:SF22">
    <property type="entry name" value="CARBOXYL-TERMINAL-PROCESSING PEPTIDASE 3, CHLOROPLASTIC"/>
    <property type="match status" value="1"/>
</dbReference>
<dbReference type="InterPro" id="IPR041489">
    <property type="entry name" value="PDZ_6"/>
</dbReference>
<dbReference type="GO" id="GO:0030288">
    <property type="term" value="C:outer membrane-bounded periplasmic space"/>
    <property type="evidence" value="ECO:0007669"/>
    <property type="project" value="TreeGrafter"/>
</dbReference>